<dbReference type="PANTHER" id="PTHR31970:SF9">
    <property type="entry name" value="MOLYBDATE TRANSPORTER 2"/>
    <property type="match status" value="1"/>
</dbReference>
<reference evidence="2 3" key="1">
    <citation type="journal article" date="2014" name="Int. J. Syst. Evol. Microbiol.">
        <title>Complete genome sequence of Corynebacterium casei LMG S-19264T (=DSM 44701T), isolated from a smear-ripened cheese.</title>
        <authorList>
            <consortium name="US DOE Joint Genome Institute (JGI-PGF)"/>
            <person name="Walter F."/>
            <person name="Albersmeier A."/>
            <person name="Kalinowski J."/>
            <person name="Ruckert C."/>
        </authorList>
    </citation>
    <scope>NUCLEOTIDE SEQUENCE [LARGE SCALE GENOMIC DNA]</scope>
    <source>
        <strain evidence="2 3">NBRC 112785</strain>
    </source>
</reference>
<evidence type="ECO:0000256" key="1">
    <source>
        <dbReference type="SAM" id="Phobius"/>
    </source>
</evidence>
<dbReference type="Proteomes" id="UP001157439">
    <property type="component" value="Unassembled WGS sequence"/>
</dbReference>
<dbReference type="Pfam" id="PF16983">
    <property type="entry name" value="MFS_MOT1"/>
    <property type="match status" value="2"/>
</dbReference>
<comment type="caution">
    <text evidence="2">The sequence shown here is derived from an EMBL/GenBank/DDBJ whole genome shotgun (WGS) entry which is preliminary data.</text>
</comment>
<feature type="transmembrane region" description="Helical" evidence="1">
    <location>
        <begin position="257"/>
        <end position="282"/>
    </location>
</feature>
<feature type="transmembrane region" description="Helical" evidence="1">
    <location>
        <begin position="121"/>
        <end position="142"/>
    </location>
</feature>
<feature type="transmembrane region" description="Helical" evidence="1">
    <location>
        <begin position="350"/>
        <end position="374"/>
    </location>
</feature>
<feature type="transmembrane region" description="Helical" evidence="1">
    <location>
        <begin position="171"/>
        <end position="192"/>
    </location>
</feature>
<accession>A0AA37TPF2</accession>
<keyword evidence="1" id="KW-0812">Transmembrane</keyword>
<dbReference type="GO" id="GO:0015098">
    <property type="term" value="F:molybdate ion transmembrane transporter activity"/>
    <property type="evidence" value="ECO:0007669"/>
    <property type="project" value="InterPro"/>
</dbReference>
<evidence type="ECO:0000313" key="2">
    <source>
        <dbReference type="EMBL" id="GLS82261.1"/>
    </source>
</evidence>
<dbReference type="PANTHER" id="PTHR31970">
    <property type="match status" value="1"/>
</dbReference>
<keyword evidence="3" id="KW-1185">Reference proteome</keyword>
<name>A0AA37TPF2_9GAMM</name>
<feature type="transmembrane region" description="Helical" evidence="1">
    <location>
        <begin position="213"/>
        <end position="237"/>
    </location>
</feature>
<proteinExistence type="predicted"/>
<dbReference type="InterPro" id="IPR031563">
    <property type="entry name" value="MOT1/MOT2"/>
</dbReference>
<evidence type="ECO:0000313" key="3">
    <source>
        <dbReference type="Proteomes" id="UP001157439"/>
    </source>
</evidence>
<dbReference type="RefSeq" id="WP_095500112.1">
    <property type="nucleotide sequence ID" value="NZ_BSPO01000001.1"/>
</dbReference>
<feature type="transmembrane region" description="Helical" evidence="1">
    <location>
        <begin position="80"/>
        <end position="109"/>
    </location>
</feature>
<keyword evidence="1" id="KW-0472">Membrane</keyword>
<protein>
    <submittedName>
        <fullName evidence="2">Sulfate transporter</fullName>
    </submittedName>
</protein>
<sequence length="389" mass="41599">MQCNLKQHQNDSSSTDARGALYKDASGAFADLGTFLPLVLGLIALNHFSAVGIFVGFGLFALASALLYRRPIPVQPMKVIAALVIVQQLSPAMLQASGLLMGATLLILAYSGAIDWLSKQLSPAISIGIQLAIGLQLVGIGGQMMSEQWLLGVLAFSAIFVARFFQFNYLAMPVVLIGATIWHYWGGYPISIELQQSQPWSWQWPSMQEFSSAAVLLVVPQLALTLTNAVIATSALAKDKFADDDPKLFAAPKLAKSSGFANLLLAPLGAAPMCHGAGGLAVQHHFGARSWRAPALFGLACLLVALTWDFGAATVLSHIPLPVLGALLAIGGLQLAWSQRYLDGKPYCKMVIVVTAGASLLINAFAGLLIGVMLEFGRKQWRLHQHLQQ</sequence>
<feature type="transmembrane region" description="Helical" evidence="1">
    <location>
        <begin position="319"/>
        <end position="338"/>
    </location>
</feature>
<dbReference type="EMBL" id="BSPO01000001">
    <property type="protein sequence ID" value="GLS82261.1"/>
    <property type="molecule type" value="Genomic_DNA"/>
</dbReference>
<feature type="transmembrane region" description="Helical" evidence="1">
    <location>
        <begin position="294"/>
        <end position="313"/>
    </location>
</feature>
<gene>
    <name evidence="2" type="ORF">GCM10007894_02380</name>
</gene>
<dbReference type="AlphaFoldDB" id="A0AA37TPF2"/>
<organism evidence="2 3">
    <name type="scientific">Paraferrimonas haliotis</name>
    <dbReference type="NCBI Taxonomy" id="2013866"/>
    <lineage>
        <taxon>Bacteria</taxon>
        <taxon>Pseudomonadati</taxon>
        <taxon>Pseudomonadota</taxon>
        <taxon>Gammaproteobacteria</taxon>
        <taxon>Alteromonadales</taxon>
        <taxon>Ferrimonadaceae</taxon>
        <taxon>Paraferrimonas</taxon>
    </lineage>
</organism>
<feature type="transmembrane region" description="Helical" evidence="1">
    <location>
        <begin position="149"/>
        <end position="165"/>
    </location>
</feature>
<keyword evidence="1" id="KW-1133">Transmembrane helix</keyword>